<dbReference type="Proteomes" id="UP000815325">
    <property type="component" value="Unassembled WGS sequence"/>
</dbReference>
<organism evidence="1 2">
    <name type="scientific">Dunaliella salina</name>
    <name type="common">Green alga</name>
    <name type="synonym">Protococcus salinus</name>
    <dbReference type="NCBI Taxonomy" id="3046"/>
    <lineage>
        <taxon>Eukaryota</taxon>
        <taxon>Viridiplantae</taxon>
        <taxon>Chlorophyta</taxon>
        <taxon>core chlorophytes</taxon>
        <taxon>Chlorophyceae</taxon>
        <taxon>CS clade</taxon>
        <taxon>Chlamydomonadales</taxon>
        <taxon>Dunaliellaceae</taxon>
        <taxon>Dunaliella</taxon>
    </lineage>
</organism>
<dbReference type="EMBL" id="MU072216">
    <property type="protein sequence ID" value="KAF5825680.1"/>
    <property type="molecule type" value="Genomic_DNA"/>
</dbReference>
<name>A0ABQ7FT65_DUNSA</name>
<evidence type="ECO:0000313" key="2">
    <source>
        <dbReference type="Proteomes" id="UP000815325"/>
    </source>
</evidence>
<proteinExistence type="predicted"/>
<keyword evidence="2" id="KW-1185">Reference proteome</keyword>
<comment type="caution">
    <text evidence="1">The sequence shown here is derived from an EMBL/GenBank/DDBJ whole genome shotgun (WGS) entry which is preliminary data.</text>
</comment>
<evidence type="ECO:0008006" key="3">
    <source>
        <dbReference type="Google" id="ProtNLM"/>
    </source>
</evidence>
<protein>
    <recommendedName>
        <fullName evidence="3">Encoded protein</fullName>
    </recommendedName>
</protein>
<accession>A0ABQ7FT65</accession>
<gene>
    <name evidence="1" type="ORF">DUNSADRAFT_7621</name>
</gene>
<reference evidence="1" key="1">
    <citation type="submission" date="2017-08" db="EMBL/GenBank/DDBJ databases">
        <authorList>
            <person name="Polle J.E."/>
            <person name="Barry K."/>
            <person name="Cushman J."/>
            <person name="Schmutz J."/>
            <person name="Tran D."/>
            <person name="Hathwaick L.T."/>
            <person name="Yim W.C."/>
            <person name="Jenkins J."/>
            <person name="Mckie-Krisberg Z.M."/>
            <person name="Prochnik S."/>
            <person name="Lindquist E."/>
            <person name="Dockter R.B."/>
            <person name="Adam C."/>
            <person name="Molina H."/>
            <person name="Bunkerborg J."/>
            <person name="Jin E."/>
            <person name="Buchheim M."/>
            <person name="Magnuson J."/>
        </authorList>
    </citation>
    <scope>NUCLEOTIDE SEQUENCE</scope>
    <source>
        <strain evidence="1">CCAP 19/18</strain>
    </source>
</reference>
<evidence type="ECO:0000313" key="1">
    <source>
        <dbReference type="EMBL" id="KAF5825680.1"/>
    </source>
</evidence>
<sequence length="144" mass="15793">MSSFMHRAWPCCVQSVRWPYLFFLDKPTSEVGKRRSLWNASCCSPAWQVSPAASSTTTTRKRHTPFQARCISPVGNIRAGLQGVQLALLAMYILHCFQAHLAVCIWHSLLCAGALCHLGVACTVEASEAKLLPACAFTIRVVTA</sequence>